<feature type="transmembrane region" description="Helical" evidence="9">
    <location>
        <begin position="202"/>
        <end position="235"/>
    </location>
</feature>
<accession>A0A9D2EXT1</accession>
<name>A0A9D2EXT1_9ACTN</name>
<feature type="transmembrane region" description="Helical" evidence="9">
    <location>
        <begin position="172"/>
        <end position="195"/>
    </location>
</feature>
<evidence type="ECO:0000256" key="6">
    <source>
        <dbReference type="ARBA" id="ARBA00022692"/>
    </source>
</evidence>
<reference evidence="10" key="2">
    <citation type="submission" date="2021-04" db="EMBL/GenBank/DDBJ databases">
        <authorList>
            <person name="Gilroy R."/>
        </authorList>
    </citation>
    <scope>NUCLEOTIDE SEQUENCE</scope>
    <source>
        <strain evidence="10">ChiHjej12B11-14209</strain>
    </source>
</reference>
<dbReference type="PANTHER" id="PTHR32502:SF28">
    <property type="entry name" value="PHOSPHOTRANSFERASE SYSTEM SUGAR-SPECIFIC EIIC COMPONENT"/>
    <property type="match status" value="1"/>
</dbReference>
<protein>
    <submittedName>
        <fullName evidence="10">PTS sugar transporter subunit IIC</fullName>
    </submittedName>
</protein>
<keyword evidence="6 9" id="KW-0812">Transmembrane</keyword>
<dbReference type="AlphaFoldDB" id="A0A9D2EXT1"/>
<dbReference type="Proteomes" id="UP000824062">
    <property type="component" value="Unassembled WGS sequence"/>
</dbReference>
<keyword evidence="5" id="KW-0598">Phosphotransferase system</keyword>
<evidence type="ECO:0000256" key="9">
    <source>
        <dbReference type="SAM" id="Phobius"/>
    </source>
</evidence>
<sequence>MFFESLAVALIATFFQLDMLCSQTFAFMYVLPSWLVGVVLGDPMTGLQMGATVQLMSFGVAGLGGSSVPDYNKAGMIGTAISILTGQDFSVGLAVGIAVGMLFMQADIICKIFNGFVGKWSQNYARQGNYKMMIRTIYLGPIVYGLFSFVPVFIAVYFGVDIVNLILEAMPAWFTTGLSVAGGMLPVVGMAMLLTYMPAKKFISFLIVGYVLASYVGLAVLPIALIGIACAYEYYKLHANDLAAATATVAMEGELEDE</sequence>
<keyword evidence="2" id="KW-0813">Transport</keyword>
<evidence type="ECO:0000313" key="11">
    <source>
        <dbReference type="Proteomes" id="UP000824062"/>
    </source>
</evidence>
<keyword evidence="7 9" id="KW-1133">Transmembrane helix</keyword>
<dbReference type="InterPro" id="IPR004700">
    <property type="entry name" value="PTS_IIC_man"/>
</dbReference>
<keyword evidence="3" id="KW-1003">Cell membrane</keyword>
<organism evidence="10 11">
    <name type="scientific">Candidatus Olsenella pullistercoris</name>
    <dbReference type="NCBI Taxonomy" id="2838712"/>
    <lineage>
        <taxon>Bacteria</taxon>
        <taxon>Bacillati</taxon>
        <taxon>Actinomycetota</taxon>
        <taxon>Coriobacteriia</taxon>
        <taxon>Coriobacteriales</taxon>
        <taxon>Atopobiaceae</taxon>
        <taxon>Olsenella</taxon>
    </lineage>
</organism>
<feature type="transmembrane region" description="Helical" evidence="9">
    <location>
        <begin position="93"/>
        <end position="117"/>
    </location>
</feature>
<comment type="subcellular location">
    <subcellularLocation>
        <location evidence="1">Cell membrane</location>
        <topology evidence="1">Multi-pass membrane protein</topology>
    </subcellularLocation>
</comment>
<feature type="transmembrane region" description="Helical" evidence="9">
    <location>
        <begin position="138"/>
        <end position="160"/>
    </location>
</feature>
<dbReference type="GO" id="GO:0005886">
    <property type="term" value="C:plasma membrane"/>
    <property type="evidence" value="ECO:0007669"/>
    <property type="project" value="UniProtKB-SubCell"/>
</dbReference>
<comment type="caution">
    <text evidence="10">The sequence shown here is derived from an EMBL/GenBank/DDBJ whole genome shotgun (WGS) entry which is preliminary data.</text>
</comment>
<evidence type="ECO:0000313" key="10">
    <source>
        <dbReference type="EMBL" id="HIZ45480.1"/>
    </source>
</evidence>
<evidence type="ECO:0000256" key="2">
    <source>
        <dbReference type="ARBA" id="ARBA00022448"/>
    </source>
</evidence>
<gene>
    <name evidence="10" type="ORF">IAA19_00430</name>
</gene>
<evidence type="ECO:0000256" key="1">
    <source>
        <dbReference type="ARBA" id="ARBA00004651"/>
    </source>
</evidence>
<dbReference type="EMBL" id="DXBM01000009">
    <property type="protein sequence ID" value="HIZ45480.1"/>
    <property type="molecule type" value="Genomic_DNA"/>
</dbReference>
<evidence type="ECO:0000256" key="3">
    <source>
        <dbReference type="ARBA" id="ARBA00022475"/>
    </source>
</evidence>
<dbReference type="GO" id="GO:0009401">
    <property type="term" value="P:phosphoenolpyruvate-dependent sugar phosphotransferase system"/>
    <property type="evidence" value="ECO:0007669"/>
    <property type="project" value="UniProtKB-KW"/>
</dbReference>
<evidence type="ECO:0000256" key="5">
    <source>
        <dbReference type="ARBA" id="ARBA00022683"/>
    </source>
</evidence>
<dbReference type="Pfam" id="PF03609">
    <property type="entry name" value="EII-Sor"/>
    <property type="match status" value="1"/>
</dbReference>
<reference evidence="10" key="1">
    <citation type="journal article" date="2021" name="PeerJ">
        <title>Extensive microbial diversity within the chicken gut microbiome revealed by metagenomics and culture.</title>
        <authorList>
            <person name="Gilroy R."/>
            <person name="Ravi A."/>
            <person name="Getino M."/>
            <person name="Pursley I."/>
            <person name="Horton D.L."/>
            <person name="Alikhan N.F."/>
            <person name="Baker D."/>
            <person name="Gharbi K."/>
            <person name="Hall N."/>
            <person name="Watson M."/>
            <person name="Adriaenssens E.M."/>
            <person name="Foster-Nyarko E."/>
            <person name="Jarju S."/>
            <person name="Secka A."/>
            <person name="Antonio M."/>
            <person name="Oren A."/>
            <person name="Chaudhuri R.R."/>
            <person name="La Ragione R."/>
            <person name="Hildebrand F."/>
            <person name="Pallen M.J."/>
        </authorList>
    </citation>
    <scope>NUCLEOTIDE SEQUENCE</scope>
    <source>
        <strain evidence="10">ChiHjej12B11-14209</strain>
    </source>
</reference>
<dbReference type="PANTHER" id="PTHR32502">
    <property type="entry name" value="N-ACETYLGALACTOSAMINE PERMEASE II COMPONENT-RELATED"/>
    <property type="match status" value="1"/>
</dbReference>
<evidence type="ECO:0000256" key="8">
    <source>
        <dbReference type="ARBA" id="ARBA00023136"/>
    </source>
</evidence>
<evidence type="ECO:0000256" key="4">
    <source>
        <dbReference type="ARBA" id="ARBA00022597"/>
    </source>
</evidence>
<proteinExistence type="predicted"/>
<dbReference type="PROSITE" id="PS51106">
    <property type="entry name" value="PTS_EIIC_TYPE_4"/>
    <property type="match status" value="1"/>
</dbReference>
<dbReference type="InterPro" id="IPR050303">
    <property type="entry name" value="GatZ_KbaZ_carbometab"/>
</dbReference>
<keyword evidence="4 10" id="KW-0762">Sugar transport</keyword>
<evidence type="ECO:0000256" key="7">
    <source>
        <dbReference type="ARBA" id="ARBA00022989"/>
    </source>
</evidence>
<keyword evidence="8 9" id="KW-0472">Membrane</keyword>